<feature type="transmembrane region" description="Helical" evidence="2">
    <location>
        <begin position="45"/>
        <end position="63"/>
    </location>
</feature>
<feature type="compositionally biased region" description="Polar residues" evidence="1">
    <location>
        <begin position="180"/>
        <end position="196"/>
    </location>
</feature>
<keyword evidence="4" id="KW-1185">Reference proteome</keyword>
<accession>A0A1H1L8H8</accession>
<keyword evidence="2" id="KW-0812">Transmembrane</keyword>
<dbReference type="OrthoDB" id="3790001at2"/>
<dbReference type="STRING" id="642780.SAMN04488570_0080"/>
<proteinExistence type="predicted"/>
<reference evidence="4" key="1">
    <citation type="submission" date="2016-10" db="EMBL/GenBank/DDBJ databases">
        <authorList>
            <person name="Varghese N."/>
            <person name="Submissions S."/>
        </authorList>
    </citation>
    <scope>NUCLEOTIDE SEQUENCE [LARGE SCALE GENOMIC DNA]</scope>
    <source>
        <strain evidence="4">DSM 22127</strain>
    </source>
</reference>
<evidence type="ECO:0000256" key="2">
    <source>
        <dbReference type="SAM" id="Phobius"/>
    </source>
</evidence>
<evidence type="ECO:0000313" key="3">
    <source>
        <dbReference type="EMBL" id="SDR70365.1"/>
    </source>
</evidence>
<feature type="compositionally biased region" description="Polar residues" evidence="1">
    <location>
        <begin position="134"/>
        <end position="146"/>
    </location>
</feature>
<gene>
    <name evidence="3" type="ORF">SAMN04488570_0080</name>
</gene>
<name>A0A1H1L8H8_9ACTN</name>
<evidence type="ECO:0008006" key="5">
    <source>
        <dbReference type="Google" id="ProtNLM"/>
    </source>
</evidence>
<protein>
    <recommendedName>
        <fullName evidence="5">Cell division protein FtsL</fullName>
    </recommendedName>
</protein>
<keyword evidence="2" id="KW-0472">Membrane</keyword>
<dbReference type="EMBL" id="LT629757">
    <property type="protein sequence ID" value="SDR70365.1"/>
    <property type="molecule type" value="Genomic_DNA"/>
</dbReference>
<evidence type="ECO:0000313" key="4">
    <source>
        <dbReference type="Proteomes" id="UP000198859"/>
    </source>
</evidence>
<keyword evidence="2" id="KW-1133">Transmembrane helix</keyword>
<dbReference type="RefSeq" id="WP_091725029.1">
    <property type="nucleotide sequence ID" value="NZ_LT629757.1"/>
</dbReference>
<feature type="region of interest" description="Disordered" evidence="1">
    <location>
        <begin position="132"/>
        <end position="196"/>
    </location>
</feature>
<dbReference type="AlphaFoldDB" id="A0A1H1L8H8"/>
<sequence>MSHSQATTTGRSRLPRFAEAAVERARLTVVPPRALGRSQAARTPFAVLVLLLLAGGVVGLLMFNTHMQQTSFTATRLQDEVDTLTAQKQSLALELDGLRDPQHLGAAAQALGMVAPPEPAFVRLSDGAVLGNPTPATSADSVQITPGPSVKPPSIERRTVIVEATPEDQAVRSKRGQDAAQGSTADTPATSTDGDR</sequence>
<evidence type="ECO:0000256" key="1">
    <source>
        <dbReference type="SAM" id="MobiDB-lite"/>
    </source>
</evidence>
<dbReference type="Proteomes" id="UP000198859">
    <property type="component" value="Chromosome I"/>
</dbReference>
<organism evidence="3 4">
    <name type="scientific">Nocardioides scoriae</name>
    <dbReference type="NCBI Taxonomy" id="642780"/>
    <lineage>
        <taxon>Bacteria</taxon>
        <taxon>Bacillati</taxon>
        <taxon>Actinomycetota</taxon>
        <taxon>Actinomycetes</taxon>
        <taxon>Propionibacteriales</taxon>
        <taxon>Nocardioidaceae</taxon>
        <taxon>Nocardioides</taxon>
    </lineage>
</organism>